<evidence type="ECO:0000256" key="7">
    <source>
        <dbReference type="ARBA" id="ARBA00025800"/>
    </source>
</evidence>
<dbReference type="GO" id="GO:0015031">
    <property type="term" value="P:protein transport"/>
    <property type="evidence" value="ECO:0007669"/>
    <property type="project" value="UniProtKB-KW"/>
</dbReference>
<evidence type="ECO:0000256" key="2">
    <source>
        <dbReference type="ARBA" id="ARBA00022448"/>
    </source>
</evidence>
<evidence type="ECO:0000256" key="4">
    <source>
        <dbReference type="ARBA" id="ARBA00022927"/>
    </source>
</evidence>
<evidence type="ECO:0000256" key="3">
    <source>
        <dbReference type="ARBA" id="ARBA00022692"/>
    </source>
</evidence>
<comment type="subcellular location">
    <subcellularLocation>
        <location evidence="1 8">Membrane</location>
        <topology evidence="1 8">Multi-pass membrane protein</topology>
    </subcellularLocation>
</comment>
<comment type="function">
    <text evidence="8">May be involved in fusion of retrograde transport vesicles derived from an endocytic compartment with the Golgi complex.</text>
</comment>
<dbReference type="EMBL" id="HE575324">
    <property type="protein sequence ID" value="CCC95678.1"/>
    <property type="molecule type" value="Genomic_DNA"/>
</dbReference>
<gene>
    <name evidence="9" type="ORF">TCIL3000_11_11700</name>
</gene>
<organism evidence="9">
    <name type="scientific">Trypanosoma congolense (strain IL3000)</name>
    <dbReference type="NCBI Taxonomy" id="1068625"/>
    <lineage>
        <taxon>Eukaryota</taxon>
        <taxon>Discoba</taxon>
        <taxon>Euglenozoa</taxon>
        <taxon>Kinetoplastea</taxon>
        <taxon>Metakinetoplastina</taxon>
        <taxon>Trypanosomatida</taxon>
        <taxon>Trypanosomatidae</taxon>
        <taxon>Trypanosoma</taxon>
        <taxon>Nannomonas</taxon>
    </lineage>
</organism>
<keyword evidence="6 8" id="KW-0472">Membrane</keyword>
<evidence type="ECO:0000256" key="5">
    <source>
        <dbReference type="ARBA" id="ARBA00022989"/>
    </source>
</evidence>
<name>G0V206_TRYCI</name>
<dbReference type="AlphaFoldDB" id="G0V206"/>
<keyword evidence="2 8" id="KW-0813">Transport</keyword>
<dbReference type="VEuPathDB" id="TriTrypDB:TcIL3000.11.11700"/>
<feature type="transmembrane region" description="Helical" evidence="8">
    <location>
        <begin position="80"/>
        <end position="103"/>
    </location>
</feature>
<feature type="transmembrane region" description="Helical" evidence="8">
    <location>
        <begin position="51"/>
        <end position="73"/>
    </location>
</feature>
<protein>
    <recommendedName>
        <fullName evidence="8">Vesicle transport protein</fullName>
    </recommendedName>
</protein>
<reference evidence="9" key="1">
    <citation type="journal article" date="2012" name="Proc. Natl. Acad. Sci. U.S.A.">
        <title>Antigenic diversity is generated by distinct evolutionary mechanisms in African trypanosome species.</title>
        <authorList>
            <person name="Jackson A.P."/>
            <person name="Berry A."/>
            <person name="Aslett M."/>
            <person name="Allison H.C."/>
            <person name="Burton P."/>
            <person name="Vavrova-Anderson J."/>
            <person name="Brown R."/>
            <person name="Browne H."/>
            <person name="Corton N."/>
            <person name="Hauser H."/>
            <person name="Gamble J."/>
            <person name="Gilderthorp R."/>
            <person name="Marcello L."/>
            <person name="McQuillan J."/>
            <person name="Otto T.D."/>
            <person name="Quail M.A."/>
            <person name="Sanders M.J."/>
            <person name="van Tonder A."/>
            <person name="Ginger M.L."/>
            <person name="Field M.C."/>
            <person name="Barry J.D."/>
            <person name="Hertz-Fowler C."/>
            <person name="Berriman M."/>
        </authorList>
    </citation>
    <scope>NUCLEOTIDE SEQUENCE</scope>
    <source>
        <strain evidence="9">IL3000</strain>
    </source>
</reference>
<feature type="transmembrane region" description="Helical" evidence="8">
    <location>
        <begin position="141"/>
        <end position="161"/>
    </location>
</feature>
<dbReference type="PANTHER" id="PTHR23137">
    <property type="entry name" value="VESICLE TRANSPORT PROTEIN-RELATED"/>
    <property type="match status" value="1"/>
</dbReference>
<dbReference type="PANTHER" id="PTHR23137:SF6">
    <property type="entry name" value="VESICLE TRANSPORT PROTEIN"/>
    <property type="match status" value="1"/>
</dbReference>
<dbReference type="InterPro" id="IPR011691">
    <property type="entry name" value="Vesicle_transpt_SFT2"/>
</dbReference>
<dbReference type="GO" id="GO:0012505">
    <property type="term" value="C:endomembrane system"/>
    <property type="evidence" value="ECO:0007669"/>
    <property type="project" value="UniProtKB-ARBA"/>
</dbReference>
<evidence type="ECO:0000256" key="8">
    <source>
        <dbReference type="RuleBase" id="RU363111"/>
    </source>
</evidence>
<keyword evidence="5 8" id="KW-1133">Transmembrane helix</keyword>
<feature type="transmembrane region" description="Helical" evidence="8">
    <location>
        <begin position="115"/>
        <end position="134"/>
    </location>
</feature>
<dbReference type="GO" id="GO:0016020">
    <property type="term" value="C:membrane"/>
    <property type="evidence" value="ECO:0007669"/>
    <property type="project" value="UniProtKB-SubCell"/>
</dbReference>
<comment type="similarity">
    <text evidence="7 8">Belongs to the SFT2 family.</text>
</comment>
<evidence type="ECO:0000256" key="1">
    <source>
        <dbReference type="ARBA" id="ARBA00004141"/>
    </source>
</evidence>
<keyword evidence="4 8" id="KW-0653">Protein transport</keyword>
<accession>G0V206</accession>
<evidence type="ECO:0000313" key="9">
    <source>
        <dbReference type="EMBL" id="CCC95678.1"/>
    </source>
</evidence>
<dbReference type="GO" id="GO:0005737">
    <property type="term" value="C:cytoplasm"/>
    <property type="evidence" value="ECO:0007669"/>
    <property type="project" value="UniProtKB-ARBA"/>
</dbReference>
<dbReference type="GO" id="GO:0016192">
    <property type="term" value="P:vesicle-mediated transport"/>
    <property type="evidence" value="ECO:0007669"/>
    <property type="project" value="InterPro"/>
</dbReference>
<evidence type="ECO:0000256" key="6">
    <source>
        <dbReference type="ARBA" id="ARBA00023136"/>
    </source>
</evidence>
<sequence>MSGYVSIGSVLGQTTSVPLTNLEISGLVHTDEAGAAEEDSLFPTLTLKERITGFVIVFALSILFSLMAWLAILSHSLRKYAALNTMSNIMSISGTMFLCGPVGQLKRMFDSTRWSATVVYLSSLVLTLVAAILLRSPLLTLMFMIVQYFAMLWYTLSYIPFGRSAALKLLPRVY</sequence>
<dbReference type="Pfam" id="PF04178">
    <property type="entry name" value="Got1"/>
    <property type="match status" value="1"/>
</dbReference>
<keyword evidence="3 8" id="KW-0812">Transmembrane</keyword>
<dbReference type="InterPro" id="IPR007305">
    <property type="entry name" value="Vesicle_transpt_Got1/SFT2"/>
</dbReference>
<proteinExistence type="inferred from homology"/>